<name>A0AAD2E063_9LAMI</name>
<evidence type="ECO:0000256" key="12">
    <source>
        <dbReference type="PIRSR" id="PIRSR606687-2"/>
    </source>
</evidence>
<dbReference type="CDD" id="cd00879">
    <property type="entry name" value="Sar1"/>
    <property type="match status" value="1"/>
</dbReference>
<keyword evidence="8 15" id="KW-0653">Protein transport</keyword>
<dbReference type="GO" id="GO:0003924">
    <property type="term" value="F:GTPase activity"/>
    <property type="evidence" value="ECO:0007669"/>
    <property type="project" value="InterPro"/>
</dbReference>
<evidence type="ECO:0000256" key="4">
    <source>
        <dbReference type="ARBA" id="ARBA00022448"/>
    </source>
</evidence>
<dbReference type="InterPro" id="IPR006687">
    <property type="entry name" value="Small_GTPase_SAR1"/>
</dbReference>
<dbReference type="NCBIfam" id="TIGR00231">
    <property type="entry name" value="small_GTP"/>
    <property type="match status" value="1"/>
</dbReference>
<evidence type="ECO:0000313" key="17">
    <source>
        <dbReference type="Proteomes" id="UP000834106"/>
    </source>
</evidence>
<evidence type="ECO:0000256" key="3">
    <source>
        <dbReference type="ARBA" id="ARBA00007507"/>
    </source>
</evidence>
<evidence type="ECO:0000256" key="8">
    <source>
        <dbReference type="ARBA" id="ARBA00022927"/>
    </source>
</evidence>
<comment type="subcellular location">
    <subcellularLocation>
        <location evidence="1">Endoplasmic reticulum</location>
    </subcellularLocation>
    <subcellularLocation>
        <location evidence="2">Golgi apparatus</location>
    </subcellularLocation>
</comment>
<keyword evidence="10 13" id="KW-0342">GTP-binding</keyword>
<dbReference type="Pfam" id="PF00025">
    <property type="entry name" value="Arf"/>
    <property type="match status" value="1"/>
</dbReference>
<keyword evidence="7 15" id="KW-0931">ER-Golgi transport</keyword>
<keyword evidence="11" id="KW-0479">Metal-binding</keyword>
<dbReference type="Pfam" id="PF14009">
    <property type="entry name" value="PADRE"/>
    <property type="match status" value="1"/>
</dbReference>
<dbReference type="Gene3D" id="3.40.50.300">
    <property type="entry name" value="P-loop containing nucleotide triphosphate hydrolases"/>
    <property type="match status" value="1"/>
</dbReference>
<proteinExistence type="inferred from homology"/>
<dbReference type="AlphaFoldDB" id="A0AAD2E063"/>
<feature type="binding site" evidence="13">
    <location>
        <begin position="129"/>
        <end position="132"/>
    </location>
    <ligand>
        <name>GTP</name>
        <dbReference type="ChEBI" id="CHEBI:37565"/>
    </ligand>
</feature>
<evidence type="ECO:0000256" key="14">
    <source>
        <dbReference type="PIRSR" id="PIRSR606689-2"/>
    </source>
</evidence>
<dbReference type="InterPro" id="IPR006689">
    <property type="entry name" value="Small_GTPase_ARF/SAR"/>
</dbReference>
<feature type="binding site" evidence="12">
    <location>
        <position position="32"/>
    </location>
    <ligand>
        <name>GTP</name>
        <dbReference type="ChEBI" id="CHEBI:37565"/>
    </ligand>
</feature>
<feature type="binding site" evidence="12">
    <location>
        <position position="35"/>
    </location>
    <ligand>
        <name>GTP</name>
        <dbReference type="ChEBI" id="CHEBI:37565"/>
    </ligand>
</feature>
<evidence type="ECO:0000256" key="7">
    <source>
        <dbReference type="ARBA" id="ARBA00022892"/>
    </source>
</evidence>
<feature type="binding site" evidence="12">
    <location>
        <position position="132"/>
    </location>
    <ligand>
        <name>GTP</name>
        <dbReference type="ChEBI" id="CHEBI:37565"/>
    </ligand>
</feature>
<evidence type="ECO:0000313" key="16">
    <source>
        <dbReference type="EMBL" id="CAI9774282.1"/>
    </source>
</evidence>
<dbReference type="SMART" id="SM00178">
    <property type="entry name" value="SAR"/>
    <property type="match status" value="1"/>
</dbReference>
<feature type="binding site" evidence="12">
    <location>
        <position position="129"/>
    </location>
    <ligand>
        <name>GTP</name>
        <dbReference type="ChEBI" id="CHEBI:37565"/>
    </ligand>
</feature>
<feature type="binding site" evidence="12">
    <location>
        <position position="130"/>
    </location>
    <ligand>
        <name>GTP</name>
        <dbReference type="ChEBI" id="CHEBI:37565"/>
    </ligand>
</feature>
<dbReference type="GO" id="GO:0046872">
    <property type="term" value="F:metal ion binding"/>
    <property type="evidence" value="ECO:0007669"/>
    <property type="project" value="UniProtKB-KW"/>
</dbReference>
<keyword evidence="17" id="KW-1185">Reference proteome</keyword>
<evidence type="ECO:0000256" key="11">
    <source>
        <dbReference type="PIRSR" id="PIRSR606687-1"/>
    </source>
</evidence>
<evidence type="ECO:0000256" key="1">
    <source>
        <dbReference type="ARBA" id="ARBA00004240"/>
    </source>
</evidence>
<evidence type="ECO:0000256" key="9">
    <source>
        <dbReference type="ARBA" id="ARBA00023034"/>
    </source>
</evidence>
<protein>
    <submittedName>
        <fullName evidence="16">Uncharacterized protein</fullName>
    </submittedName>
</protein>
<keyword evidence="5 12" id="KW-0547">Nucleotide-binding</keyword>
<evidence type="ECO:0000256" key="5">
    <source>
        <dbReference type="ARBA" id="ARBA00022741"/>
    </source>
</evidence>
<feature type="binding site" evidence="13">
    <location>
        <begin position="27"/>
        <end position="34"/>
    </location>
    <ligand>
        <name>GTP</name>
        <dbReference type="ChEBI" id="CHEBI:37565"/>
    </ligand>
</feature>
<feature type="binding site" evidence="14">
    <location>
        <position position="34"/>
    </location>
    <ligand>
        <name>Mg(2+)</name>
        <dbReference type="ChEBI" id="CHEBI:18420"/>
    </ligand>
</feature>
<feature type="binding site" evidence="13">
    <location>
        <position position="73"/>
    </location>
    <ligand>
        <name>GTP</name>
        <dbReference type="ChEBI" id="CHEBI:37565"/>
    </ligand>
</feature>
<dbReference type="PANTHER" id="PTHR45684">
    <property type="entry name" value="RE74312P"/>
    <property type="match status" value="1"/>
</dbReference>
<evidence type="ECO:0000256" key="10">
    <source>
        <dbReference type="ARBA" id="ARBA00023134"/>
    </source>
</evidence>
<keyword evidence="9 15" id="KW-0333">Golgi apparatus</keyword>
<evidence type="ECO:0000256" key="2">
    <source>
        <dbReference type="ARBA" id="ARBA00004555"/>
    </source>
</evidence>
<feature type="binding site" evidence="14">
    <location>
        <position position="51"/>
    </location>
    <ligand>
        <name>Mg(2+)</name>
        <dbReference type="ChEBI" id="CHEBI:18420"/>
    </ligand>
</feature>
<dbReference type="SMART" id="SM00177">
    <property type="entry name" value="ARF"/>
    <property type="match status" value="1"/>
</dbReference>
<dbReference type="GO" id="GO:0016192">
    <property type="term" value="P:vesicle-mediated transport"/>
    <property type="evidence" value="ECO:0007669"/>
    <property type="project" value="UniProtKB-KW"/>
</dbReference>
<comment type="similarity">
    <text evidence="3 15">Belongs to the small GTPase superfamily. SAR1 family.</text>
</comment>
<feature type="binding site" evidence="12">
    <location>
        <position position="33"/>
    </location>
    <ligand>
        <name>GTP</name>
        <dbReference type="ChEBI" id="CHEBI:37565"/>
    </ligand>
</feature>
<keyword evidence="4 15" id="KW-0813">Transport</keyword>
<dbReference type="InterPro" id="IPR025322">
    <property type="entry name" value="PADRE_dom"/>
</dbReference>
<dbReference type="GO" id="GO:0005525">
    <property type="term" value="F:GTP binding"/>
    <property type="evidence" value="ECO:0007669"/>
    <property type="project" value="UniProtKB-KW"/>
</dbReference>
<dbReference type="PROSITE" id="PS51422">
    <property type="entry name" value="SAR1"/>
    <property type="match status" value="1"/>
</dbReference>
<keyword evidence="6 15" id="KW-0256">Endoplasmic reticulum</keyword>
<dbReference type="EMBL" id="OU503048">
    <property type="protein sequence ID" value="CAI9774282.1"/>
    <property type="molecule type" value="Genomic_DNA"/>
</dbReference>
<dbReference type="PROSITE" id="PS51417">
    <property type="entry name" value="ARF"/>
    <property type="match status" value="1"/>
</dbReference>
<reference evidence="16" key="1">
    <citation type="submission" date="2023-05" db="EMBL/GenBank/DDBJ databases">
        <authorList>
            <person name="Huff M."/>
        </authorList>
    </citation>
    <scope>NUCLEOTIDE SEQUENCE</scope>
</reference>
<dbReference type="GO" id="GO:0006886">
    <property type="term" value="P:intracellular protein transport"/>
    <property type="evidence" value="ECO:0007669"/>
    <property type="project" value="InterPro"/>
</dbReference>
<dbReference type="FunFam" id="3.40.50.300:FF:000261">
    <property type="entry name" value="GTP-binding protein SAR1A"/>
    <property type="match status" value="1"/>
</dbReference>
<evidence type="ECO:0000256" key="13">
    <source>
        <dbReference type="PIRSR" id="PIRSR606689-1"/>
    </source>
</evidence>
<dbReference type="GO" id="GO:0005794">
    <property type="term" value="C:Golgi apparatus"/>
    <property type="evidence" value="ECO:0007669"/>
    <property type="project" value="UniProtKB-SubCell"/>
</dbReference>
<feature type="binding site" evidence="12">
    <location>
        <position position="34"/>
    </location>
    <ligand>
        <name>GTP</name>
        <dbReference type="ChEBI" id="CHEBI:37565"/>
    </ligand>
</feature>
<dbReference type="Proteomes" id="UP000834106">
    <property type="component" value="Chromosome 13"/>
</dbReference>
<dbReference type="InterPro" id="IPR027417">
    <property type="entry name" value="P-loop_NTPase"/>
</dbReference>
<organism evidence="16 17">
    <name type="scientific">Fraxinus pennsylvanica</name>
    <dbReference type="NCBI Taxonomy" id="56036"/>
    <lineage>
        <taxon>Eukaryota</taxon>
        <taxon>Viridiplantae</taxon>
        <taxon>Streptophyta</taxon>
        <taxon>Embryophyta</taxon>
        <taxon>Tracheophyta</taxon>
        <taxon>Spermatophyta</taxon>
        <taxon>Magnoliopsida</taxon>
        <taxon>eudicotyledons</taxon>
        <taxon>Gunneridae</taxon>
        <taxon>Pentapetalae</taxon>
        <taxon>asterids</taxon>
        <taxon>lamiids</taxon>
        <taxon>Lamiales</taxon>
        <taxon>Oleaceae</taxon>
        <taxon>Oleeae</taxon>
        <taxon>Fraxinus</taxon>
    </lineage>
</organism>
<dbReference type="SUPFAM" id="SSF52540">
    <property type="entry name" value="P-loop containing nucleoside triphosphate hydrolases"/>
    <property type="match status" value="1"/>
</dbReference>
<keyword evidence="11" id="KW-0460">Magnesium</keyword>
<gene>
    <name evidence="16" type="ORF">FPE_LOCUS21712</name>
</gene>
<sequence>MFLLDWFYGVLASLGLWQKEAKILFLGLDNAGKTTLLHMLKDERLVQHQPTQYPTSEELSIGKIKFKAFDLGGHQIARRVWKDYYAKVDAVVYLVDAYDKDRFAESKKELDALLSDEALANVPFLILGNKIDIPYAASEDELRYHLGLTGLTTGKGKVNLADSNVRPLEESGQETELKNGFFWFTALRKGRTKIIDLHGNIRIVEIPLTAADLMLEEPGRVVSPAVEISGSDFRFSAMKADEELTAGKVYVLIPVRRVNSKVSESEMAVIKASTGVKSKAKRRNSKVLPVLDESSDKEIDNPVKLIPNQRLRPWKPALEPISEGI</sequence>
<feature type="binding site" evidence="12">
    <location>
        <position position="30"/>
    </location>
    <ligand>
        <name>GTP</name>
        <dbReference type="ChEBI" id="CHEBI:37565"/>
    </ligand>
</feature>
<dbReference type="PRINTS" id="PR00328">
    <property type="entry name" value="SAR1GTPBP"/>
</dbReference>
<evidence type="ECO:0000256" key="15">
    <source>
        <dbReference type="RuleBase" id="RU003926"/>
    </source>
</evidence>
<accession>A0AAD2E063</accession>
<feature type="binding site" evidence="11">
    <location>
        <position position="29"/>
    </location>
    <ligand>
        <name>Mg(2+)</name>
        <dbReference type="ChEBI" id="CHEBI:18420"/>
    </ligand>
</feature>
<dbReference type="GO" id="GO:0005783">
    <property type="term" value="C:endoplasmic reticulum"/>
    <property type="evidence" value="ECO:0007669"/>
    <property type="project" value="UniProtKB-SubCell"/>
</dbReference>
<dbReference type="InterPro" id="IPR005225">
    <property type="entry name" value="Small_GTP-bd"/>
</dbReference>
<evidence type="ECO:0000256" key="6">
    <source>
        <dbReference type="ARBA" id="ARBA00022824"/>
    </source>
</evidence>